<evidence type="ECO:0000256" key="2">
    <source>
        <dbReference type="PROSITE-ProRule" id="PRU01323"/>
    </source>
</evidence>
<dbReference type="InterPro" id="IPR025603">
    <property type="entry name" value="YebF/ColM_immunity"/>
</dbReference>
<protein>
    <recommendedName>
        <fullName evidence="5">Protein YebF</fullName>
    </recommendedName>
</protein>
<evidence type="ECO:0000313" key="3">
    <source>
        <dbReference type="EMBL" id="VTP69733.1"/>
    </source>
</evidence>
<proteinExistence type="predicted"/>
<keyword evidence="1 2" id="KW-1015">Disulfide bond</keyword>
<dbReference type="EMBL" id="LR590464">
    <property type="protein sequence ID" value="VTP69733.1"/>
    <property type="molecule type" value="Genomic_DNA"/>
</dbReference>
<dbReference type="AlphaFoldDB" id="A0A4V6JJ19"/>
<accession>A0A4V6JJ19</accession>
<dbReference type="NCBIfam" id="NF041240">
    <property type="entry name" value="YebF_not_Cmi"/>
    <property type="match status" value="1"/>
</dbReference>
<dbReference type="NCBIfam" id="NF010224">
    <property type="entry name" value="PRK13680.1"/>
    <property type="match status" value="1"/>
</dbReference>
<gene>
    <name evidence="3" type="primary">yebF</name>
    <name evidence="3" type="ORF">NCTC13032_04535</name>
</gene>
<sequence length="161" mass="17810">MALALMAASLTAQAANEKKVKFPACEGLDAKGIAASVKRDYLQNRIVRWADDQKTLGMADPVAWINPKEVRGEKDQWTVPLTVRGKNTDIHYQVKIDCKAGSCPIPLTQKVNFRFLCCRRHFLTSPRLRCEIHAPLSEGNHVKLVESITVAAWAENGGLLG</sequence>
<organism evidence="3 4">
    <name type="scientific">Leclercia adecarboxylata</name>
    <dbReference type="NCBI Taxonomy" id="83655"/>
    <lineage>
        <taxon>Bacteria</taxon>
        <taxon>Pseudomonadati</taxon>
        <taxon>Pseudomonadota</taxon>
        <taxon>Gammaproteobacteria</taxon>
        <taxon>Enterobacterales</taxon>
        <taxon>Enterobacteriaceae</taxon>
        <taxon>Leclercia</taxon>
    </lineage>
</organism>
<name>A0A4V6JJ19_9ENTR</name>
<dbReference type="InterPro" id="IPR038703">
    <property type="entry name" value="YebF/Cmi_sf"/>
</dbReference>
<feature type="disulfide bond" evidence="2">
    <location>
        <begin position="25"/>
        <end position="98"/>
    </location>
</feature>
<dbReference type="Gene3D" id="3.10.450.300">
    <property type="entry name" value="YebF/Colicin-M immunity protein"/>
    <property type="match status" value="1"/>
</dbReference>
<reference evidence="3 4" key="1">
    <citation type="submission" date="2019-05" db="EMBL/GenBank/DDBJ databases">
        <authorList>
            <consortium name="Pathogen Informatics"/>
        </authorList>
    </citation>
    <scope>NUCLEOTIDE SEQUENCE [LARGE SCALE GENOMIC DNA]</scope>
    <source>
        <strain evidence="3 4">NCTC13032</strain>
    </source>
</reference>
<dbReference type="Proteomes" id="UP000310719">
    <property type="component" value="Chromosome"/>
</dbReference>
<dbReference type="STRING" id="83655.APT61_08640"/>
<dbReference type="PROSITE" id="PS51979">
    <property type="entry name" value="YEBF_CMI"/>
    <property type="match status" value="1"/>
</dbReference>
<evidence type="ECO:0000313" key="4">
    <source>
        <dbReference type="Proteomes" id="UP000310719"/>
    </source>
</evidence>
<evidence type="ECO:0008006" key="5">
    <source>
        <dbReference type="Google" id="ProtNLM"/>
    </source>
</evidence>
<dbReference type="Pfam" id="PF13995">
    <property type="entry name" value="YebF"/>
    <property type="match status" value="1"/>
</dbReference>
<evidence type="ECO:0000256" key="1">
    <source>
        <dbReference type="ARBA" id="ARBA00023157"/>
    </source>
</evidence>